<dbReference type="InterPro" id="IPR014871">
    <property type="entry name" value="dUTPase/dCTP_pyrophosphatase"/>
</dbReference>
<dbReference type="SUPFAM" id="SSF101386">
    <property type="entry name" value="all-alpha NTP pyrophosphatases"/>
    <property type="match status" value="1"/>
</dbReference>
<sequence>MNFNKLFLMQEELDSHIEEKHGLAGEDLFGRKVLALLVELGELANETRCFKFWSVKPASGKDIILEEFVDGIHFMLSLGLECSYEKGSVPQLAFAAEAEGTANSQFLKVYESVLAFQASREEKEYWDMFAGYLTLASIMGISEEEIQQAYCRKNEINYERQQKGY</sequence>
<dbReference type="PIRSF" id="PIRSF030140">
    <property type="entry name" value="UCP030140"/>
    <property type="match status" value="1"/>
</dbReference>
<protein>
    <submittedName>
        <fullName evidence="1">dUTPase</fullName>
    </submittedName>
</protein>
<comment type="caution">
    <text evidence="1">The sequence shown here is derived from an EMBL/GenBank/DDBJ whole genome shotgun (WGS) entry which is preliminary data.</text>
</comment>
<organism evidence="1 2">
    <name type="scientific">Mesobacillus zeae</name>
    <dbReference type="NCBI Taxonomy" id="1917180"/>
    <lineage>
        <taxon>Bacteria</taxon>
        <taxon>Bacillati</taxon>
        <taxon>Bacillota</taxon>
        <taxon>Bacilli</taxon>
        <taxon>Bacillales</taxon>
        <taxon>Bacillaceae</taxon>
        <taxon>Mesobacillus</taxon>
    </lineage>
</organism>
<dbReference type="CDD" id="cd11527">
    <property type="entry name" value="NTP-PPase_dUTPase"/>
    <property type="match status" value="1"/>
</dbReference>
<name>A0A398B5G8_9BACI</name>
<dbReference type="RefSeq" id="WP_119114036.1">
    <property type="nucleotide sequence ID" value="NZ_CBCSEO010000003.1"/>
</dbReference>
<dbReference type="Gene3D" id="1.10.4010.10">
    <property type="entry name" value="Type II deoxyuridine triphosphatase"/>
    <property type="match status" value="1"/>
</dbReference>
<dbReference type="InterPro" id="IPR016947">
    <property type="entry name" value="UCP030140"/>
</dbReference>
<reference evidence="1 2" key="1">
    <citation type="submission" date="2018-08" db="EMBL/GenBank/DDBJ databases">
        <title>Bacillus jemisoniae sp. nov., Bacillus chryseoplanitiae sp. nov., Bacillus resnikiae sp. nov., and Bacillus frankliniae sp. nov., isolated from Viking spacecraft and associated surfaces.</title>
        <authorList>
            <person name="Seuylemezian A."/>
            <person name="Vaishampayan P."/>
        </authorList>
    </citation>
    <scope>NUCLEOTIDE SEQUENCE [LARGE SCALE GENOMIC DNA]</scope>
    <source>
        <strain evidence="1 2">JJ-247</strain>
    </source>
</reference>
<accession>A0A398B5G8</accession>
<keyword evidence="2" id="KW-1185">Reference proteome</keyword>
<evidence type="ECO:0000313" key="1">
    <source>
        <dbReference type="EMBL" id="RID83190.1"/>
    </source>
</evidence>
<dbReference type="AlphaFoldDB" id="A0A398B5G8"/>
<gene>
    <name evidence="1" type="ORF">D1970_16875</name>
</gene>
<dbReference type="OrthoDB" id="5506143at2"/>
<proteinExistence type="predicted"/>
<evidence type="ECO:0000313" key="2">
    <source>
        <dbReference type="Proteomes" id="UP000265816"/>
    </source>
</evidence>
<dbReference type="Proteomes" id="UP000265816">
    <property type="component" value="Unassembled WGS sequence"/>
</dbReference>
<dbReference type="Pfam" id="PF08761">
    <property type="entry name" value="dUTPase_2"/>
    <property type="match status" value="1"/>
</dbReference>
<dbReference type="EMBL" id="QWVT01000029">
    <property type="protein sequence ID" value="RID83190.1"/>
    <property type="molecule type" value="Genomic_DNA"/>
</dbReference>